<accession>A0A4P9XPC0</accession>
<feature type="domain" description="Fungal lipase-type" evidence="1">
    <location>
        <begin position="59"/>
        <end position="199"/>
    </location>
</feature>
<feature type="non-terminal residue" evidence="2">
    <location>
        <position position="214"/>
    </location>
</feature>
<keyword evidence="2" id="KW-0378">Hydrolase</keyword>
<dbReference type="GO" id="GO:0016787">
    <property type="term" value="F:hydrolase activity"/>
    <property type="evidence" value="ECO:0007669"/>
    <property type="project" value="UniProtKB-KW"/>
</dbReference>
<proteinExistence type="predicted"/>
<dbReference type="PANTHER" id="PTHR45856:SF24">
    <property type="entry name" value="FUNGAL LIPASE-LIKE DOMAIN-CONTAINING PROTEIN"/>
    <property type="match status" value="1"/>
</dbReference>
<dbReference type="SUPFAM" id="SSF53474">
    <property type="entry name" value="alpha/beta-Hydrolases"/>
    <property type="match status" value="1"/>
</dbReference>
<dbReference type="EMBL" id="KZ992666">
    <property type="protein sequence ID" value="RKP07845.1"/>
    <property type="molecule type" value="Genomic_DNA"/>
</dbReference>
<dbReference type="InterPro" id="IPR029058">
    <property type="entry name" value="AB_hydrolase_fold"/>
</dbReference>
<dbReference type="CDD" id="cd00519">
    <property type="entry name" value="Lipase_3"/>
    <property type="match status" value="1"/>
</dbReference>
<dbReference type="PANTHER" id="PTHR45856">
    <property type="entry name" value="ALPHA/BETA-HYDROLASES SUPERFAMILY PROTEIN"/>
    <property type="match status" value="1"/>
</dbReference>
<dbReference type="Pfam" id="PF01764">
    <property type="entry name" value="Lipase_3"/>
    <property type="match status" value="1"/>
</dbReference>
<dbReference type="OrthoDB" id="438440at2759"/>
<name>A0A4P9XPC0_9FUNG</name>
<dbReference type="InterPro" id="IPR002921">
    <property type="entry name" value="Fungal_lipase-type"/>
</dbReference>
<dbReference type="AlphaFoldDB" id="A0A4P9XPC0"/>
<evidence type="ECO:0000313" key="3">
    <source>
        <dbReference type="Proteomes" id="UP000271241"/>
    </source>
</evidence>
<evidence type="ECO:0000313" key="2">
    <source>
        <dbReference type="EMBL" id="RKP07845.1"/>
    </source>
</evidence>
<dbReference type="Gene3D" id="3.40.50.1820">
    <property type="entry name" value="alpha/beta hydrolase"/>
    <property type="match status" value="1"/>
</dbReference>
<dbReference type="InterPro" id="IPR051218">
    <property type="entry name" value="Sec_MonoDiacylglyc_Lipase"/>
</dbReference>
<reference evidence="3" key="1">
    <citation type="journal article" date="2018" name="Nat. Microbiol.">
        <title>Leveraging single-cell genomics to expand the fungal tree of life.</title>
        <authorList>
            <person name="Ahrendt S.R."/>
            <person name="Quandt C.A."/>
            <person name="Ciobanu D."/>
            <person name="Clum A."/>
            <person name="Salamov A."/>
            <person name="Andreopoulos B."/>
            <person name="Cheng J.F."/>
            <person name="Woyke T."/>
            <person name="Pelin A."/>
            <person name="Henrissat B."/>
            <person name="Reynolds N.K."/>
            <person name="Benny G.L."/>
            <person name="Smith M.E."/>
            <person name="James T.Y."/>
            <person name="Grigoriev I.V."/>
        </authorList>
    </citation>
    <scope>NUCLEOTIDE SEQUENCE [LARGE SCALE GENOMIC DNA]</scope>
    <source>
        <strain evidence="3">RSA 1356</strain>
    </source>
</reference>
<gene>
    <name evidence="2" type="ORF">THASP1DRAFT_10578</name>
</gene>
<evidence type="ECO:0000259" key="1">
    <source>
        <dbReference type="Pfam" id="PF01764"/>
    </source>
</evidence>
<dbReference type="Proteomes" id="UP000271241">
    <property type="component" value="Unassembled WGS sequence"/>
</dbReference>
<dbReference type="GO" id="GO:0006629">
    <property type="term" value="P:lipid metabolic process"/>
    <property type="evidence" value="ECO:0007669"/>
    <property type="project" value="InterPro"/>
</dbReference>
<sequence length="214" mass="23492">YAKFAGASYCLIDKMLKNWTCLGHCKDGTEGTELVLLDTDKLTDIKYYVAVNHRLRSIIVSIRGTLNLVNGVVDLAWVPLLYTDFPGAPSGTMAHSGFLVSALRIGSAIRKLLLEQANKYPSYSVDFTGHSLGGAVTQLVALNFAAHTPVPTSRVRVITFSTPRVGNPRFAETISLARFAAYSRVTFNNDPVPHLPTQNLFGFRFQHAAGEKYL</sequence>
<keyword evidence="3" id="KW-1185">Reference proteome</keyword>
<feature type="non-terminal residue" evidence="2">
    <location>
        <position position="1"/>
    </location>
</feature>
<organism evidence="2 3">
    <name type="scientific">Thamnocephalis sphaerospora</name>
    <dbReference type="NCBI Taxonomy" id="78915"/>
    <lineage>
        <taxon>Eukaryota</taxon>
        <taxon>Fungi</taxon>
        <taxon>Fungi incertae sedis</taxon>
        <taxon>Zoopagomycota</taxon>
        <taxon>Zoopagomycotina</taxon>
        <taxon>Zoopagomycetes</taxon>
        <taxon>Zoopagales</taxon>
        <taxon>Sigmoideomycetaceae</taxon>
        <taxon>Thamnocephalis</taxon>
    </lineage>
</organism>
<protein>
    <submittedName>
        <fullName evidence="2">Alpha/Beta hydrolase protein</fullName>
    </submittedName>
</protein>